<gene>
    <name evidence="1" type="ORF">MG293_020534</name>
</gene>
<keyword evidence="2" id="KW-1185">Reference proteome</keyword>
<dbReference type="Proteomes" id="UP001214576">
    <property type="component" value="Unassembled WGS sequence"/>
</dbReference>
<dbReference type="EMBL" id="JAKZEL010000028">
    <property type="protein sequence ID" value="KAI4529286.1"/>
    <property type="molecule type" value="Genomic_DNA"/>
</dbReference>
<protein>
    <submittedName>
        <fullName evidence="1">Uncharacterized protein</fullName>
    </submittedName>
</protein>
<proteinExistence type="predicted"/>
<comment type="caution">
    <text evidence="1">The sequence shown here is derived from an EMBL/GenBank/DDBJ whole genome shotgun (WGS) entry which is preliminary data.</text>
</comment>
<dbReference type="AlphaFoldDB" id="A0AAD4Y0N7"/>
<sequence>MHVRKYVCVLVRSCDHTCNYRSGDTQLCAHWSARDLYTQQMDKQVEDTEAAHQTKDTLKAAEHVPPKHTPLVTALSPSLVPRDMPQPRTGVCHRWKIAKTRTPLKAADFTFFLIDGDGVSPLEQAGLLGHLREAPVHGASFTLAGKPVPLGEVFRRWRFISGFLPRNFVFLPYKLRPKPYTGVVVDEREQITCSAPGGVAGTQQSRVPLADVRDLHQLCSARLDCWGHSLLPLRLPFPDALSSLQSQWSAETLADSPSVQWEWFDLADSELSSRWAGSVATVFKDCCVSNVEKTFRTSVVSGHVWFLAAVVDHVLP</sequence>
<reference evidence="1" key="1">
    <citation type="submission" date="2022-03" db="EMBL/GenBank/DDBJ databases">
        <title>Genomic analyses of argali, domestic sheep and their hybrids provide insights into chromosomal evolution, heterosis and genetic basis of agronomic traits.</title>
        <authorList>
            <person name="Li M."/>
        </authorList>
    </citation>
    <scope>NUCLEOTIDE SEQUENCE</scope>
    <source>
        <strain evidence="1">CAU-MHL-2022a</strain>
        <tissue evidence="1">Skin</tissue>
    </source>
</reference>
<accession>A0AAD4Y0N7</accession>
<organism evidence="1 2">
    <name type="scientific">Ovis ammon polii</name>
    <dbReference type="NCBI Taxonomy" id="230172"/>
    <lineage>
        <taxon>Eukaryota</taxon>
        <taxon>Metazoa</taxon>
        <taxon>Chordata</taxon>
        <taxon>Craniata</taxon>
        <taxon>Vertebrata</taxon>
        <taxon>Euteleostomi</taxon>
        <taxon>Mammalia</taxon>
        <taxon>Eutheria</taxon>
        <taxon>Laurasiatheria</taxon>
        <taxon>Artiodactyla</taxon>
        <taxon>Ruminantia</taxon>
        <taxon>Pecora</taxon>
        <taxon>Bovidae</taxon>
        <taxon>Caprinae</taxon>
        <taxon>Ovis</taxon>
    </lineage>
</organism>
<name>A0AAD4Y0N7_OVIAM</name>
<evidence type="ECO:0000313" key="2">
    <source>
        <dbReference type="Proteomes" id="UP001214576"/>
    </source>
</evidence>
<evidence type="ECO:0000313" key="1">
    <source>
        <dbReference type="EMBL" id="KAI4529286.1"/>
    </source>
</evidence>